<organism evidence="1 2">
    <name type="scientific">Smallanthus sonchifolius</name>
    <dbReference type="NCBI Taxonomy" id="185202"/>
    <lineage>
        <taxon>Eukaryota</taxon>
        <taxon>Viridiplantae</taxon>
        <taxon>Streptophyta</taxon>
        <taxon>Embryophyta</taxon>
        <taxon>Tracheophyta</taxon>
        <taxon>Spermatophyta</taxon>
        <taxon>Magnoliopsida</taxon>
        <taxon>eudicotyledons</taxon>
        <taxon>Gunneridae</taxon>
        <taxon>Pentapetalae</taxon>
        <taxon>asterids</taxon>
        <taxon>campanulids</taxon>
        <taxon>Asterales</taxon>
        <taxon>Asteraceae</taxon>
        <taxon>Asteroideae</taxon>
        <taxon>Heliantheae alliance</taxon>
        <taxon>Millerieae</taxon>
        <taxon>Smallanthus</taxon>
    </lineage>
</organism>
<sequence>MDQGDNPIKDPRCTQVTVMKVANIAVNMLIFIITLALCNILHMLLRLYSQPRIISEAIVGFFLTNLPFLRNNFDEDANIALGYVAEFGMICHMFVTGLQIDPAIFTRIPFREVKVACTGLLLTFLLAVFVTPMLHLSYEPSIEFDVFISLILAGTASPLLTRIINDLKIGKSDIGRFLISTAVISDLISILVFTIGYIIFDAKEGFAIRPITEILLMLGVLVIQTVLAAKAIPLLMRWVDSENPPGKLMKGSHLIVSMASLVLVCSLSPLIARFNMMLSVFLAGIVMPRDGRLSKLLTGKVKYFFGLLFFPMFMFWVGFEVDFSEFDGRNILTWASIFFLFVTILVGKIVGCLISGVVLGFQWQDSVAAGLLLSIKGHFHIFMAILAKQRNIISPQDSIIMILVSFLTFIYAPMVVKNIIARARKRSPTQRMALQWLNPSIELRVVLCIHGPENIGSAINFMEISQGSKEPKMTVYVNDMIELTETTASTLTQGDGVDAMAITDEGILEMRENITNTINNHVSEQCEGIDVRRTLTLCSLATMHQDICSLAEDLSVSMIILPFHKNQQPEGKFNTNQLGFRNVNKKVLRHAPCSVGVLVDRGFGSMRLSRDTKCLNAAIIFIAGKDDREALAYAGRVAQHAGVKLTVIRFLLDTNGNNVSSRITRARANTTEYEEEMKQDDEYFAEFYDRHVATGHVAYMEKYLSNSGETYSTIKSLEGEYELFIVGRGGRVNSTLTAGMNDWEACPELGPIGDILSASDFSVTASVLIIQQHKLRGKLQGLNEEFNIMLPK</sequence>
<reference evidence="1 2" key="2">
    <citation type="journal article" date="2022" name="Mol. Ecol. Resour.">
        <title>The genomes of chicory, endive, great burdock and yacon provide insights into Asteraceae paleo-polyploidization history and plant inulin production.</title>
        <authorList>
            <person name="Fan W."/>
            <person name="Wang S."/>
            <person name="Wang H."/>
            <person name="Wang A."/>
            <person name="Jiang F."/>
            <person name="Liu H."/>
            <person name="Zhao H."/>
            <person name="Xu D."/>
            <person name="Zhang Y."/>
        </authorList>
    </citation>
    <scope>NUCLEOTIDE SEQUENCE [LARGE SCALE GENOMIC DNA]</scope>
    <source>
        <strain evidence="2">cv. Yunnan</strain>
        <tissue evidence="1">Leaves</tissue>
    </source>
</reference>
<gene>
    <name evidence="1" type="ORF">L1987_01024</name>
</gene>
<comment type="caution">
    <text evidence="1">The sequence shown here is derived from an EMBL/GenBank/DDBJ whole genome shotgun (WGS) entry which is preliminary data.</text>
</comment>
<keyword evidence="2" id="KW-1185">Reference proteome</keyword>
<name>A0ACB9K3V7_9ASTR</name>
<evidence type="ECO:0000313" key="1">
    <source>
        <dbReference type="EMBL" id="KAI3826964.1"/>
    </source>
</evidence>
<dbReference type="EMBL" id="CM042018">
    <property type="protein sequence ID" value="KAI3826964.1"/>
    <property type="molecule type" value="Genomic_DNA"/>
</dbReference>
<protein>
    <submittedName>
        <fullName evidence="1">Uncharacterized protein</fullName>
    </submittedName>
</protein>
<proteinExistence type="predicted"/>
<evidence type="ECO:0000313" key="2">
    <source>
        <dbReference type="Proteomes" id="UP001056120"/>
    </source>
</evidence>
<dbReference type="Proteomes" id="UP001056120">
    <property type="component" value="Linkage Group LG01"/>
</dbReference>
<accession>A0ACB9K3V7</accession>
<reference evidence="2" key="1">
    <citation type="journal article" date="2022" name="Mol. Ecol. Resour.">
        <title>The genomes of chicory, endive, great burdock and yacon provide insights into Asteraceae palaeo-polyploidization history and plant inulin production.</title>
        <authorList>
            <person name="Fan W."/>
            <person name="Wang S."/>
            <person name="Wang H."/>
            <person name="Wang A."/>
            <person name="Jiang F."/>
            <person name="Liu H."/>
            <person name="Zhao H."/>
            <person name="Xu D."/>
            <person name="Zhang Y."/>
        </authorList>
    </citation>
    <scope>NUCLEOTIDE SEQUENCE [LARGE SCALE GENOMIC DNA]</scope>
    <source>
        <strain evidence="2">cv. Yunnan</strain>
    </source>
</reference>